<protein>
    <submittedName>
        <fullName evidence="1">Uncharacterized protein</fullName>
    </submittedName>
</protein>
<evidence type="ECO:0000313" key="1">
    <source>
        <dbReference type="EMBL" id="GHH78571.1"/>
    </source>
</evidence>
<keyword evidence="2" id="KW-1185">Reference proteome</keyword>
<accession>A0A919G6X6</accession>
<reference evidence="1" key="1">
    <citation type="journal article" date="2014" name="Int. J. Syst. Evol. Microbiol.">
        <title>Complete genome sequence of Corynebacterium casei LMG S-19264T (=DSM 44701T), isolated from a smear-ripened cheese.</title>
        <authorList>
            <consortium name="US DOE Joint Genome Institute (JGI-PGF)"/>
            <person name="Walter F."/>
            <person name="Albersmeier A."/>
            <person name="Kalinowski J."/>
            <person name="Ruckert C."/>
        </authorList>
    </citation>
    <scope>NUCLEOTIDE SEQUENCE</scope>
    <source>
        <strain evidence="1">JCM 4646</strain>
    </source>
</reference>
<comment type="caution">
    <text evidence="1">The sequence shown here is derived from an EMBL/GenBank/DDBJ whole genome shotgun (WGS) entry which is preliminary data.</text>
</comment>
<reference evidence="1" key="2">
    <citation type="submission" date="2020-09" db="EMBL/GenBank/DDBJ databases">
        <authorList>
            <person name="Sun Q."/>
            <person name="Ohkuma M."/>
        </authorList>
    </citation>
    <scope>NUCLEOTIDE SEQUENCE</scope>
    <source>
        <strain evidence="1">JCM 4646</strain>
    </source>
</reference>
<dbReference type="RefSeq" id="WP_190213566.1">
    <property type="nucleotide sequence ID" value="NZ_BNBO01000038.1"/>
</dbReference>
<dbReference type="Proteomes" id="UP000617734">
    <property type="component" value="Unassembled WGS sequence"/>
</dbReference>
<name>A0A919G6X6_9ACTN</name>
<dbReference type="EMBL" id="BNBO01000038">
    <property type="protein sequence ID" value="GHH78571.1"/>
    <property type="molecule type" value="Genomic_DNA"/>
</dbReference>
<gene>
    <name evidence="1" type="ORF">GCM10018781_54530</name>
</gene>
<dbReference type="GeneID" id="95355814"/>
<organism evidence="1 2">
    <name type="scientific">Kitasatospora indigofera</name>
    <dbReference type="NCBI Taxonomy" id="67307"/>
    <lineage>
        <taxon>Bacteria</taxon>
        <taxon>Bacillati</taxon>
        <taxon>Actinomycetota</taxon>
        <taxon>Actinomycetes</taxon>
        <taxon>Kitasatosporales</taxon>
        <taxon>Streptomycetaceae</taxon>
        <taxon>Kitasatospora</taxon>
    </lineage>
</organism>
<evidence type="ECO:0000313" key="2">
    <source>
        <dbReference type="Proteomes" id="UP000617734"/>
    </source>
</evidence>
<proteinExistence type="predicted"/>
<sequence>MPGSVNISHHETTVAIGAPDAQRLASMLAEIAYLLEIPGPNRLSDPQLSILCDGKAADRDEVMHWARELAAELKARH</sequence>
<dbReference type="AlphaFoldDB" id="A0A919G6X6"/>